<organism evidence="4 5">
    <name type="scientific">Thermoactinomyces intermedius</name>
    <dbReference type="NCBI Taxonomy" id="2024"/>
    <lineage>
        <taxon>Bacteria</taxon>
        <taxon>Bacillati</taxon>
        <taxon>Bacillota</taxon>
        <taxon>Bacilli</taxon>
        <taxon>Bacillales</taxon>
        <taxon>Thermoactinomycetaceae</taxon>
        <taxon>Thermoactinomyces</taxon>
    </lineage>
</organism>
<comment type="cofactor">
    <cofactor evidence="1">
        <name>FAD</name>
        <dbReference type="ChEBI" id="CHEBI:57692"/>
    </cofactor>
</comment>
<sequence length="323" mass="36082">MADVIIVGAGPCGISAAIELKKEGFDPLIIEKGCLVNSIYHYPLSMTFFSSADNLEIGGIPFTTINEKPTRAEALAYYRTVARHFELNIHTYEEVLDIEKNGDAFVVRTRKRGEQHRYEAKAVVLATGYYDNPRQMGIPGEELPHVHHYFHDAHPYADQKAVVIGGRNSAIDVALELYHTGAKVTMVYRQKAFHDSVKAWVRPVIENAIEKKRIEMFWESEVEEILPNSVVIRKNGEKMAIPADVVFAMTGYRPDLTLLKRLGGEVDPKTGVPVLSEAMESTVPGFYLAGVVTTGHDSTKIFIENGRHHGRFIAGDLKKKFKA</sequence>
<keyword evidence="3" id="KW-0560">Oxidoreductase</keyword>
<dbReference type="Proteomes" id="UP000633619">
    <property type="component" value="Unassembled WGS sequence"/>
</dbReference>
<dbReference type="PRINTS" id="PR00469">
    <property type="entry name" value="PNDRDTASEII"/>
</dbReference>
<dbReference type="PRINTS" id="PR00368">
    <property type="entry name" value="FADPNR"/>
</dbReference>
<evidence type="ECO:0000256" key="2">
    <source>
        <dbReference type="ARBA" id="ARBA00022630"/>
    </source>
</evidence>
<dbReference type="InterPro" id="IPR036188">
    <property type="entry name" value="FAD/NAD-bd_sf"/>
</dbReference>
<evidence type="ECO:0000313" key="4">
    <source>
        <dbReference type="EMBL" id="MBH8595350.1"/>
    </source>
</evidence>
<keyword evidence="5" id="KW-1185">Reference proteome</keyword>
<dbReference type="SUPFAM" id="SSF51905">
    <property type="entry name" value="FAD/NAD(P)-binding domain"/>
    <property type="match status" value="1"/>
</dbReference>
<dbReference type="Gene3D" id="3.50.50.60">
    <property type="entry name" value="FAD/NAD(P)-binding domain"/>
    <property type="match status" value="1"/>
</dbReference>
<dbReference type="InterPro" id="IPR050097">
    <property type="entry name" value="Ferredoxin-NADP_redctase_2"/>
</dbReference>
<comment type="caution">
    <text evidence="4">The sequence shown here is derived from an EMBL/GenBank/DDBJ whole genome shotgun (WGS) entry which is preliminary data.</text>
</comment>
<proteinExistence type="predicted"/>
<dbReference type="AlphaFoldDB" id="A0A8I1DF85"/>
<dbReference type="GO" id="GO:0016491">
    <property type="term" value="F:oxidoreductase activity"/>
    <property type="evidence" value="ECO:0007669"/>
    <property type="project" value="UniProtKB-KW"/>
</dbReference>
<dbReference type="InterPro" id="IPR023856">
    <property type="entry name" value="Bdr"/>
</dbReference>
<reference evidence="4 5" key="1">
    <citation type="submission" date="2020-12" db="EMBL/GenBank/DDBJ databases">
        <title>WGS of Thermoactinomyces spp.</title>
        <authorList>
            <person name="Cheng K."/>
        </authorList>
    </citation>
    <scope>NUCLEOTIDE SEQUENCE [LARGE SCALE GENOMIC DNA]</scope>
    <source>
        <strain evidence="5">CICC 10671\DSM 43846</strain>
    </source>
</reference>
<dbReference type="NCBIfam" id="TIGR04018">
    <property type="entry name" value="Bthiol_YpdA"/>
    <property type="match status" value="1"/>
</dbReference>
<evidence type="ECO:0000256" key="1">
    <source>
        <dbReference type="ARBA" id="ARBA00001974"/>
    </source>
</evidence>
<evidence type="ECO:0000256" key="3">
    <source>
        <dbReference type="ARBA" id="ARBA00023002"/>
    </source>
</evidence>
<dbReference type="PANTHER" id="PTHR48105">
    <property type="entry name" value="THIOREDOXIN REDUCTASE 1-RELATED-RELATED"/>
    <property type="match status" value="1"/>
</dbReference>
<dbReference type="EMBL" id="JAECVW010000004">
    <property type="protein sequence ID" value="MBH8595350.1"/>
    <property type="molecule type" value="Genomic_DNA"/>
</dbReference>
<name>A0A8I1DF85_THEIN</name>
<accession>A0A8I1DF85</accession>
<dbReference type="Pfam" id="PF13738">
    <property type="entry name" value="Pyr_redox_3"/>
    <property type="match status" value="1"/>
</dbReference>
<gene>
    <name evidence="4" type="ORF">I8U20_08395</name>
</gene>
<protein>
    <submittedName>
        <fullName evidence="4">YpdA family putative bacillithiol disulfide reductase</fullName>
    </submittedName>
</protein>
<evidence type="ECO:0000313" key="5">
    <source>
        <dbReference type="Proteomes" id="UP000633619"/>
    </source>
</evidence>
<keyword evidence="2" id="KW-0285">Flavoprotein</keyword>